<feature type="compositionally biased region" description="Polar residues" evidence="3">
    <location>
        <begin position="293"/>
        <end position="304"/>
    </location>
</feature>
<dbReference type="PANTHER" id="PTHR15503:SF22">
    <property type="entry name" value="TRANSPOSON TY3-I GAG POLYPROTEIN"/>
    <property type="match status" value="1"/>
</dbReference>
<keyword evidence="2" id="KW-0479">Metal-binding</keyword>
<keyword evidence="1" id="KW-0507">mRNA processing</keyword>
<keyword evidence="2" id="KW-0863">Zinc-finger</keyword>
<dbReference type="PROSITE" id="PS50158">
    <property type="entry name" value="ZF_CCHC"/>
    <property type="match status" value="1"/>
</dbReference>
<comment type="caution">
    <text evidence="5">The sequence shown here is derived from an EMBL/GenBank/DDBJ whole genome shotgun (WGS) entry which is preliminary data.</text>
</comment>
<protein>
    <recommendedName>
        <fullName evidence="4">CCHC-type domain-containing protein</fullName>
    </recommendedName>
</protein>
<dbReference type="GO" id="GO:0003676">
    <property type="term" value="F:nucleic acid binding"/>
    <property type="evidence" value="ECO:0007669"/>
    <property type="project" value="InterPro"/>
</dbReference>
<evidence type="ECO:0000256" key="2">
    <source>
        <dbReference type="PROSITE-ProRule" id="PRU00047"/>
    </source>
</evidence>
<dbReference type="Proteomes" id="UP000308730">
    <property type="component" value="Unassembled WGS sequence"/>
</dbReference>
<feature type="domain" description="CCHC-type" evidence="4">
    <location>
        <begin position="239"/>
        <end position="255"/>
    </location>
</feature>
<dbReference type="Gene3D" id="4.10.60.10">
    <property type="entry name" value="Zinc finger, CCHC-type"/>
    <property type="match status" value="1"/>
</dbReference>
<dbReference type="InterPro" id="IPR032567">
    <property type="entry name" value="RTL1-rel"/>
</dbReference>
<dbReference type="InterPro" id="IPR005162">
    <property type="entry name" value="Retrotrans_gag_dom"/>
</dbReference>
<dbReference type="GO" id="GO:0008270">
    <property type="term" value="F:zinc ion binding"/>
    <property type="evidence" value="ECO:0007669"/>
    <property type="project" value="UniProtKB-KW"/>
</dbReference>
<dbReference type="PANTHER" id="PTHR15503">
    <property type="entry name" value="LDOC1 RELATED"/>
    <property type="match status" value="1"/>
</dbReference>
<keyword evidence="6" id="KW-1185">Reference proteome</keyword>
<gene>
    <name evidence="5" type="ORF">EUX98_g9655</name>
</gene>
<proteinExistence type="predicted"/>
<feature type="region of interest" description="Disordered" evidence="3">
    <location>
        <begin position="281"/>
        <end position="304"/>
    </location>
</feature>
<dbReference type="SMART" id="SM00343">
    <property type="entry name" value="ZnF_C2HC"/>
    <property type="match status" value="1"/>
</dbReference>
<evidence type="ECO:0000256" key="1">
    <source>
        <dbReference type="ARBA" id="ARBA00022664"/>
    </source>
</evidence>
<sequence>MATTPKPTELKIGQPKTFDGERVNTERFISDCKLYLRINSKIYQEPEQQIGFVLSFMSEGSAATWKEAYLETIFDKNNDEDFPDDVNELYAKITDFFKPINSVSAAIAAIGKLQQKGTAEQYVAEFQSLLARTKDNHLETQRKWFLDGLRPWLASRVATNAIGKTKMEEYYQVAIVIDQLGREDRGGNGSSGGSGGYYGNREGGNYRPRRIRASNDGPNINSNRRLSDEERTRYIREGRCFACHQTGHIANQCPNRENRGPARGRPNRVSQIRAMMQGLSAEERSELAEEAPNTAQPVNVPQNF</sequence>
<feature type="compositionally biased region" description="Gly residues" evidence="3">
    <location>
        <begin position="187"/>
        <end position="202"/>
    </location>
</feature>
<evidence type="ECO:0000259" key="4">
    <source>
        <dbReference type="PROSITE" id="PS50158"/>
    </source>
</evidence>
<dbReference type="AlphaFoldDB" id="A0A4S4LR70"/>
<keyword evidence="2" id="KW-0862">Zinc</keyword>
<evidence type="ECO:0000313" key="6">
    <source>
        <dbReference type="Proteomes" id="UP000308730"/>
    </source>
</evidence>
<dbReference type="OrthoDB" id="2746711at2759"/>
<name>A0A4S4LR70_9APHY</name>
<organism evidence="5 6">
    <name type="scientific">Antrodiella citrinella</name>
    <dbReference type="NCBI Taxonomy" id="2447956"/>
    <lineage>
        <taxon>Eukaryota</taxon>
        <taxon>Fungi</taxon>
        <taxon>Dikarya</taxon>
        <taxon>Basidiomycota</taxon>
        <taxon>Agaricomycotina</taxon>
        <taxon>Agaricomycetes</taxon>
        <taxon>Polyporales</taxon>
        <taxon>Steccherinaceae</taxon>
        <taxon>Antrodiella</taxon>
    </lineage>
</organism>
<evidence type="ECO:0000313" key="5">
    <source>
        <dbReference type="EMBL" id="THH14031.1"/>
    </source>
</evidence>
<dbReference type="InterPro" id="IPR001878">
    <property type="entry name" value="Znf_CCHC"/>
</dbReference>
<dbReference type="EMBL" id="SGPM01000991">
    <property type="protein sequence ID" value="THH14031.1"/>
    <property type="molecule type" value="Genomic_DNA"/>
</dbReference>
<reference evidence="5 6" key="1">
    <citation type="submission" date="2019-02" db="EMBL/GenBank/DDBJ databases">
        <title>Genome sequencing of the rare red list fungi Antrodiella citrinella (Flaviporus citrinellus).</title>
        <authorList>
            <person name="Buettner E."/>
            <person name="Kellner H."/>
        </authorList>
    </citation>
    <scope>NUCLEOTIDE SEQUENCE [LARGE SCALE GENOMIC DNA]</scope>
    <source>
        <strain evidence="5 6">DSM 108506</strain>
    </source>
</reference>
<accession>A0A4S4LR70</accession>
<dbReference type="Pfam" id="PF03732">
    <property type="entry name" value="Retrotrans_gag"/>
    <property type="match status" value="1"/>
</dbReference>
<dbReference type="GO" id="GO:0006397">
    <property type="term" value="P:mRNA processing"/>
    <property type="evidence" value="ECO:0007669"/>
    <property type="project" value="UniProtKB-KW"/>
</dbReference>
<dbReference type="SUPFAM" id="SSF57756">
    <property type="entry name" value="Retrovirus zinc finger-like domains"/>
    <property type="match status" value="1"/>
</dbReference>
<evidence type="ECO:0000256" key="3">
    <source>
        <dbReference type="SAM" id="MobiDB-lite"/>
    </source>
</evidence>
<feature type="region of interest" description="Disordered" evidence="3">
    <location>
        <begin position="182"/>
        <end position="227"/>
    </location>
</feature>
<dbReference type="InterPro" id="IPR036875">
    <property type="entry name" value="Znf_CCHC_sf"/>
</dbReference>